<protein>
    <submittedName>
        <fullName evidence="1">Uncharacterized protein</fullName>
    </submittedName>
</protein>
<gene>
    <name evidence="1" type="ORF">ISP06_07275</name>
</gene>
<dbReference type="EMBL" id="JADIIL010000026">
    <property type="protein sequence ID" value="MBF4475253.1"/>
    <property type="molecule type" value="Genomic_DNA"/>
</dbReference>
<sequence>MYQYYIESETISNCTYQQQRATGFGRECGQGGVYAMKQHYYNRFNNWK</sequence>
<comment type="caution">
    <text evidence="1">The sequence shown here is derived from an EMBL/GenBank/DDBJ whole genome shotgun (WGS) entry which is preliminary data.</text>
</comment>
<evidence type="ECO:0000313" key="2">
    <source>
        <dbReference type="Proteomes" id="UP000606900"/>
    </source>
</evidence>
<accession>A0A843AUP8</accession>
<dbReference type="RefSeq" id="WP_276699262.1">
    <property type="nucleotide sequence ID" value="NZ_JADIIL010000026.1"/>
</dbReference>
<dbReference type="Proteomes" id="UP000606900">
    <property type="component" value="Unassembled WGS sequence"/>
</dbReference>
<organism evidence="1 2">
    <name type="scientific">Methanobacterium formicicum</name>
    <dbReference type="NCBI Taxonomy" id="2162"/>
    <lineage>
        <taxon>Archaea</taxon>
        <taxon>Methanobacteriati</taxon>
        <taxon>Methanobacteriota</taxon>
        <taxon>Methanomada group</taxon>
        <taxon>Methanobacteria</taxon>
        <taxon>Methanobacteriales</taxon>
        <taxon>Methanobacteriaceae</taxon>
        <taxon>Methanobacterium</taxon>
    </lineage>
</organism>
<proteinExistence type="predicted"/>
<dbReference type="AlphaFoldDB" id="A0A843AUP8"/>
<name>A0A843AUP8_METFO</name>
<reference evidence="1" key="1">
    <citation type="submission" date="2020-10" db="EMBL/GenBank/DDBJ databases">
        <title>Dehalococcoides mccartyi of a TCE/Cr reducing biochatode.</title>
        <authorList>
            <person name="Matturro B."/>
        </authorList>
    </citation>
    <scope>NUCLEOTIDE SEQUENCE</scope>
    <source>
        <strain evidence="1">Bin2</strain>
    </source>
</reference>
<evidence type="ECO:0000313" key="1">
    <source>
        <dbReference type="EMBL" id="MBF4475253.1"/>
    </source>
</evidence>